<proteinExistence type="predicted"/>
<accession>A0A9X1YJH0</accession>
<sequence>MDVFDRESDVGADEFDDPTAGPVATPPATPSAPETPIQVAAPVVVAPAPARESAPLTVSNGIPDAIAGVELRRGAEQVLADIDKIALVELLEPSMLTEYLTRTVGQYQAVVDVDARPSHAITALMRQALLVVLASQKIAGKSVAVAGQLNALEPKLEAYLFTGGNSVVGRLQTVIDTIVPASRKLLEDILVDVDRFVFKLVKAHVDAAVDGHELVERRRDAERLTSERDVALSRERDAKDRLAEYKEMAEGKLAAVTSAGARLAWMSCGFGILAGALMAFAVVHFAR</sequence>
<name>A0A9X1YJH0_9BURK</name>
<dbReference type="EMBL" id="JAJLJH010000004">
    <property type="protein sequence ID" value="MCK9687293.1"/>
    <property type="molecule type" value="Genomic_DNA"/>
</dbReference>
<dbReference type="Proteomes" id="UP001139353">
    <property type="component" value="Unassembled WGS sequence"/>
</dbReference>
<keyword evidence="4" id="KW-1185">Reference proteome</keyword>
<keyword evidence="2" id="KW-1133">Transmembrane helix</keyword>
<organism evidence="3 4">
    <name type="scientific">Scleromatobacter humisilvae</name>
    <dbReference type="NCBI Taxonomy" id="2897159"/>
    <lineage>
        <taxon>Bacteria</taxon>
        <taxon>Pseudomonadati</taxon>
        <taxon>Pseudomonadota</taxon>
        <taxon>Betaproteobacteria</taxon>
        <taxon>Burkholderiales</taxon>
        <taxon>Sphaerotilaceae</taxon>
        <taxon>Scleromatobacter</taxon>
    </lineage>
</organism>
<dbReference type="AlphaFoldDB" id="A0A9X1YJH0"/>
<gene>
    <name evidence="3" type="ORF">LPC04_16425</name>
</gene>
<feature type="region of interest" description="Disordered" evidence="1">
    <location>
        <begin position="1"/>
        <end position="34"/>
    </location>
</feature>
<keyword evidence="2" id="KW-0812">Transmembrane</keyword>
<dbReference type="RefSeq" id="WP_275683333.1">
    <property type="nucleotide sequence ID" value="NZ_JAJLJH010000004.1"/>
</dbReference>
<evidence type="ECO:0000313" key="3">
    <source>
        <dbReference type="EMBL" id="MCK9687293.1"/>
    </source>
</evidence>
<evidence type="ECO:0000313" key="4">
    <source>
        <dbReference type="Proteomes" id="UP001139353"/>
    </source>
</evidence>
<evidence type="ECO:0000256" key="1">
    <source>
        <dbReference type="SAM" id="MobiDB-lite"/>
    </source>
</evidence>
<keyword evidence="2" id="KW-0472">Membrane</keyword>
<feature type="transmembrane region" description="Helical" evidence="2">
    <location>
        <begin position="263"/>
        <end position="286"/>
    </location>
</feature>
<comment type="caution">
    <text evidence="3">The sequence shown here is derived from an EMBL/GenBank/DDBJ whole genome shotgun (WGS) entry which is preliminary data.</text>
</comment>
<reference evidence="3" key="1">
    <citation type="submission" date="2021-11" db="EMBL/GenBank/DDBJ databases">
        <title>BS-T2-15 a new species belonging to the Comamonadaceae family isolated from the soil of a French oak forest.</title>
        <authorList>
            <person name="Mieszkin S."/>
            <person name="Alain K."/>
        </authorList>
    </citation>
    <scope>NUCLEOTIDE SEQUENCE</scope>
    <source>
        <strain evidence="3">BS-T2-15</strain>
    </source>
</reference>
<protein>
    <submittedName>
        <fullName evidence="3">Uncharacterized protein</fullName>
    </submittedName>
</protein>
<evidence type="ECO:0000256" key="2">
    <source>
        <dbReference type="SAM" id="Phobius"/>
    </source>
</evidence>